<evidence type="ECO:0000256" key="12">
    <source>
        <dbReference type="SAM" id="MobiDB-lite"/>
    </source>
</evidence>
<evidence type="ECO:0000256" key="1">
    <source>
        <dbReference type="ARBA" id="ARBA00004123"/>
    </source>
</evidence>
<dbReference type="InterPro" id="IPR049730">
    <property type="entry name" value="SNF2/RAD54-like_C"/>
</dbReference>
<feature type="compositionally biased region" description="Basic and acidic residues" evidence="12">
    <location>
        <begin position="1886"/>
        <end position="1902"/>
    </location>
</feature>
<dbReference type="PANTHER" id="PTHR45623">
    <property type="entry name" value="CHROMODOMAIN-HELICASE-DNA-BINDING PROTEIN 3-RELATED-RELATED"/>
    <property type="match status" value="1"/>
</dbReference>
<feature type="region of interest" description="Disordered" evidence="12">
    <location>
        <begin position="1852"/>
        <end position="1902"/>
    </location>
</feature>
<dbReference type="InterPro" id="IPR016197">
    <property type="entry name" value="Chromo-like_dom_sf"/>
</dbReference>
<keyword evidence="3" id="KW-0158">Chromosome</keyword>
<feature type="compositionally biased region" description="Acidic residues" evidence="12">
    <location>
        <begin position="624"/>
        <end position="635"/>
    </location>
</feature>
<dbReference type="InterPro" id="IPR038718">
    <property type="entry name" value="SNF2-like_sf"/>
</dbReference>
<name>A0A0M5J8S9_DROBS</name>
<dbReference type="InterPro" id="IPR001650">
    <property type="entry name" value="Helicase_C-like"/>
</dbReference>
<dbReference type="Gene3D" id="3.40.50.300">
    <property type="entry name" value="P-loop containing nucleotide triphosphate hydrolases"/>
    <property type="match status" value="1"/>
</dbReference>
<dbReference type="SMART" id="SM00487">
    <property type="entry name" value="DEXDc"/>
    <property type="match status" value="1"/>
</dbReference>
<dbReference type="InterPro" id="IPR000953">
    <property type="entry name" value="Chromo/chromo_shadow_dom"/>
</dbReference>
<dbReference type="GO" id="GO:0000791">
    <property type="term" value="C:euchromatin"/>
    <property type="evidence" value="ECO:0007669"/>
    <property type="project" value="UniProtKB-ARBA"/>
</dbReference>
<evidence type="ECO:0000313" key="17">
    <source>
        <dbReference type="Proteomes" id="UP000494163"/>
    </source>
</evidence>
<dbReference type="SMART" id="SM00298">
    <property type="entry name" value="CHROMO"/>
    <property type="match status" value="2"/>
</dbReference>
<keyword evidence="8" id="KW-0805">Transcription regulation</keyword>
<feature type="compositionally biased region" description="Basic and acidic residues" evidence="12">
    <location>
        <begin position="790"/>
        <end position="800"/>
    </location>
</feature>
<feature type="region of interest" description="Disordered" evidence="12">
    <location>
        <begin position="403"/>
        <end position="436"/>
    </location>
</feature>
<feature type="region of interest" description="Disordered" evidence="12">
    <location>
        <begin position="865"/>
        <end position="1098"/>
    </location>
</feature>
<dbReference type="CDD" id="cd17995">
    <property type="entry name" value="DEXHc_CHD6_7_8_9"/>
    <property type="match status" value="1"/>
</dbReference>
<feature type="domain" description="Helicase C-terminal" evidence="15">
    <location>
        <begin position="1579"/>
        <end position="1730"/>
    </location>
</feature>
<dbReference type="GO" id="GO:0003682">
    <property type="term" value="F:chromatin binding"/>
    <property type="evidence" value="ECO:0007669"/>
    <property type="project" value="TreeGrafter"/>
</dbReference>
<dbReference type="FunFam" id="3.40.50.300:FF:000015">
    <property type="entry name" value="chromodomain-helicase-DNA-binding protein 9 isoform X1"/>
    <property type="match status" value="1"/>
</dbReference>
<dbReference type="FunFam" id="3.40.50.10810:FF:000003">
    <property type="entry name" value="chromodomain-helicase-DNA-binding protein 8 isoform X4"/>
    <property type="match status" value="1"/>
</dbReference>
<evidence type="ECO:0000259" key="15">
    <source>
        <dbReference type="PROSITE" id="PS51194"/>
    </source>
</evidence>
<feature type="compositionally biased region" description="Acidic residues" evidence="12">
    <location>
        <begin position="946"/>
        <end position="958"/>
    </location>
</feature>
<keyword evidence="4" id="KW-0677">Repeat</keyword>
<dbReference type="SMR" id="A0A0M5J8S9"/>
<dbReference type="InterPro" id="IPR014001">
    <property type="entry name" value="Helicase_ATP-bd"/>
</dbReference>
<feature type="compositionally biased region" description="Basic residues" evidence="12">
    <location>
        <begin position="725"/>
        <end position="734"/>
    </location>
</feature>
<dbReference type="EMBL" id="CP012523">
    <property type="protein sequence ID" value="ALC38544.1"/>
    <property type="molecule type" value="Genomic_DNA"/>
</dbReference>
<dbReference type="OMA" id="KTPNQAG"/>
<feature type="compositionally biased region" description="Low complexity" evidence="12">
    <location>
        <begin position="116"/>
        <end position="130"/>
    </location>
</feature>
<dbReference type="GO" id="GO:0140658">
    <property type="term" value="F:ATP-dependent chromatin remodeler activity"/>
    <property type="evidence" value="ECO:0007669"/>
    <property type="project" value="TreeGrafter"/>
</dbReference>
<feature type="compositionally biased region" description="Acidic residues" evidence="12">
    <location>
        <begin position="1860"/>
        <end position="1873"/>
    </location>
</feature>
<feature type="compositionally biased region" description="Low complexity" evidence="12">
    <location>
        <begin position="667"/>
        <end position="684"/>
    </location>
</feature>
<evidence type="ECO:0000256" key="2">
    <source>
        <dbReference type="ARBA" id="ARBA00004286"/>
    </source>
</evidence>
<evidence type="ECO:0000256" key="9">
    <source>
        <dbReference type="ARBA" id="ARBA00023125"/>
    </source>
</evidence>
<feature type="region of interest" description="Disordered" evidence="12">
    <location>
        <begin position="115"/>
        <end position="137"/>
    </location>
</feature>
<keyword evidence="10" id="KW-0804">Transcription</keyword>
<dbReference type="STRING" id="30019.A0A0M5J8S9"/>
<feature type="compositionally biased region" description="Basic and acidic residues" evidence="12">
    <location>
        <begin position="1037"/>
        <end position="1050"/>
    </location>
</feature>
<dbReference type="GO" id="GO:0016887">
    <property type="term" value="F:ATP hydrolysis activity"/>
    <property type="evidence" value="ECO:0007669"/>
    <property type="project" value="TreeGrafter"/>
</dbReference>
<feature type="compositionally biased region" description="Basic and acidic residues" evidence="12">
    <location>
        <begin position="735"/>
        <end position="746"/>
    </location>
</feature>
<evidence type="ECO:0000259" key="14">
    <source>
        <dbReference type="PROSITE" id="PS51192"/>
    </source>
</evidence>
<dbReference type="InterPro" id="IPR023780">
    <property type="entry name" value="Chromo_domain"/>
</dbReference>
<reference evidence="16 17" key="1">
    <citation type="submission" date="2015-08" db="EMBL/GenBank/DDBJ databases">
        <title>Ancestral chromatin configuration constrains chromatin evolution on differentiating sex chromosomes in Drosophila.</title>
        <authorList>
            <person name="Zhou Q."/>
            <person name="Bachtrog D."/>
        </authorList>
    </citation>
    <scope>NUCLEOTIDE SEQUENCE [LARGE SCALE GENOMIC DNA]</scope>
    <source>
        <tissue evidence="16">Whole larvae</tissue>
    </source>
</reference>
<feature type="compositionally biased region" description="Basic residues" evidence="12">
    <location>
        <begin position="553"/>
        <end position="564"/>
    </location>
</feature>
<dbReference type="SUPFAM" id="SSF54160">
    <property type="entry name" value="Chromo domain-like"/>
    <property type="match status" value="2"/>
</dbReference>
<dbReference type="SUPFAM" id="SSF52540">
    <property type="entry name" value="P-loop containing nucleoside triphosphate hydrolases"/>
    <property type="match status" value="2"/>
</dbReference>
<dbReference type="FunFam" id="2.40.50.40:FF:000001">
    <property type="entry name" value="chromodomain-helicase-DNA-binding protein 8 isoform X4"/>
    <property type="match status" value="1"/>
</dbReference>
<feature type="region of interest" description="Disordered" evidence="12">
    <location>
        <begin position="172"/>
        <end position="226"/>
    </location>
</feature>
<proteinExistence type="predicted"/>
<evidence type="ECO:0000259" key="13">
    <source>
        <dbReference type="PROSITE" id="PS50013"/>
    </source>
</evidence>
<dbReference type="Proteomes" id="UP000494163">
    <property type="component" value="Chromosome 2L"/>
</dbReference>
<dbReference type="Pfam" id="PF00385">
    <property type="entry name" value="Chromo"/>
    <property type="match status" value="1"/>
</dbReference>
<organism evidence="16 17">
    <name type="scientific">Drosophila busckii</name>
    <name type="common">Fruit fly</name>
    <dbReference type="NCBI Taxonomy" id="30019"/>
    <lineage>
        <taxon>Eukaryota</taxon>
        <taxon>Metazoa</taxon>
        <taxon>Ecdysozoa</taxon>
        <taxon>Arthropoda</taxon>
        <taxon>Hexapoda</taxon>
        <taxon>Insecta</taxon>
        <taxon>Pterygota</taxon>
        <taxon>Neoptera</taxon>
        <taxon>Endopterygota</taxon>
        <taxon>Diptera</taxon>
        <taxon>Brachycera</taxon>
        <taxon>Muscomorpha</taxon>
        <taxon>Ephydroidea</taxon>
        <taxon>Drosophilidae</taxon>
        <taxon>Drosophila</taxon>
    </lineage>
</organism>
<dbReference type="GO" id="GO:0034728">
    <property type="term" value="P:nucleosome organization"/>
    <property type="evidence" value="ECO:0007669"/>
    <property type="project" value="UniProtKB-ARBA"/>
</dbReference>
<dbReference type="PROSITE" id="PS50013">
    <property type="entry name" value="CHROMO_2"/>
    <property type="match status" value="1"/>
</dbReference>
<comment type="subcellular location">
    <subcellularLocation>
        <location evidence="2">Chromosome</location>
    </subcellularLocation>
    <subcellularLocation>
        <location evidence="1">Nucleus</location>
    </subcellularLocation>
</comment>
<dbReference type="Gene3D" id="2.40.50.40">
    <property type="match status" value="2"/>
</dbReference>
<dbReference type="OrthoDB" id="5857104at2759"/>
<dbReference type="GO" id="GO:0003677">
    <property type="term" value="F:DNA binding"/>
    <property type="evidence" value="ECO:0007669"/>
    <property type="project" value="UniProtKB-KW"/>
</dbReference>
<accession>A0A0M5J8S9</accession>
<feature type="domain" description="Helicase ATP-binding" evidence="14">
    <location>
        <begin position="1266"/>
        <end position="1440"/>
    </location>
</feature>
<sequence>MDGNAQNMFHGNHQGDPYYRYDTAAAAAAAAAAANPRAMGPPGGYPPRHRAPHPLQQQPQYPSYQPTAENLYGLGAADQHAIMGVGAGMGDLSGWGAAPSVPGQAGAYPGAGLGAYGHPQAAPPTQQQRQSNASAYRQHMPAYGQQEQQNAAAVAAASNAASAAAAMLDSNSQSSNADFDKSNCESEQQQTTAPELCQDDSSVSKTHTETLSETTLPMQDEPEKPSIQTTDELLEQTQQALSELSAVQEEGKSIDEHSEEKTQAMLDAQQTNVMGMPPHPLSGYEAQQTPAVPPVAPPPPPHMPPAMMPPYGGAAPGMYPPYPMLHQQEIAALQQQIQELYCMPPGLEPQHQEKLMRLQERLNLLQQHEVTEQCAGGPQCLLFQSMPPMYGSSALHNQMIESPQVSSTTGRGRGKGANKPRKPRAKKGDKSAAAQQQQELMDISGNVVVAASTTNTQLPVSEDCVTQGAGDTSVVGMLEYSEGMGDLSQDLDELDTSTDGSGKKKKPRKPRTPKDPNKPPRDRTPKPKKQARDPNDPSTNVESPGTGGATASARKRGSSSKRRKQFGDDGAEQAGEGSELEDNKPLVAKSGDGESEISGVGVDGESPDYDDIPVSKIPRGANDEDKDADAGDETVDSVPDSAGDATSTPSRRDRKRSTARSRRNANSEEGGSSARRNRSSLSAKALKKRRNRGRIVPESDGEDDTLERTPPPSPPPDAELDSNKRRSSRNTQRKKYIDDVMLRFSDDENSLLVASPVKKEKKAAATTANSNAGSDVEKTEAQSGAEGEAGSERSAGDEKPSQSLDDTNSQLEASSSTSAAEKAAHSASEQAAAASAMSSKPNYVYINTGDEDSMVVQLVLAMRMGKRELIPDKPKEKTPEPSADKKEDEKENAEPSKEPTTEATEKTAEEAKPETETKTEDEPTLKEEAKAAEEQKMEVDEKPEDKEEEKEADEESTTTEEKAEENNMEVDEPAEKVSEEDTEKSEQSSSEEETKSEANTVEETSKSADTDKEEDDTETAEVKSVKPTGEEEEEKMEVDSETKEKDKEATTTEEDETKVKPEATAEKSDEDKENKTQSSEEKEDKKEDEETKDKDKPEPVYIEVEEYFVKYRNFSYLHCEWRTEEELLKGDRRVAAKVRRFQQKQAQQINIFENIEEEPFNPDFVEVDRVLDMSVHTDENTGETTKHYLVKWKSLPYEDCTWELEEDVDNDKIEQYLRFNKVPLRCEWKSRKRPHPEQWKKLEKTPIYKAGNSLRPYQLEGLNWLKFSWYNSHNCILADEMGLGKTIQSLTFVHSVYEYGIRGPFLVIAPLSTIPNWQREFEGWTDMNVVVYHGSVTSKQMIQDYEFYYKTESGKVLKEPIKFNVLITTFEMIVTDYMDLKAFNWRLCVIDEAHRLKNRNCKLLEGLRQLNLEHRVLLSGTPLQNNISELFSLLNFLEPSQFSSQEEFMSEFGSLRTEEEVNKLQVLLKPMMLRRLKDDVEKSLAPKEETIIEVELTNIQKKYYRGILEQNFSFLKKGTTSANIPNLMNTMMELRKCCIHPYLLNGAEEQIQYDFKAQHGEDPESYYKNLILSAGKMVLIDKLLPKLKANGHRVLIFSQMVRCLDILEDYLVYRKYPFERIDGRIRGNLRQEAIDRYSKPGSDRFVFLLCTKAGGLGINLTAADTVIIYDSDWNPQNDLQAQARCHRIGQRKMVKIYRLLCRNTYEREMFDKASMKLGLDKAVLQSMNTHGSKDGNNKQLTKKEIEDLLKKGAYGAVMDDDNAGDKFCEEDIDSILKRRTQIITMESEKGSTFSKASFAASGNRSDITIDDPDFWTKWAKRVDIDPDACERDETEDLVLSEPRRRTQIKRYGHEDVMEINSEDSSNENSDEEGGIGLRSRRRKEKRDRNRERKGNDEYIPRERDALAALGLEEIQYGNWAKSECFKVEKGLLSFG</sequence>
<keyword evidence="9" id="KW-0238">DNA-binding</keyword>
<dbReference type="Pfam" id="PF00271">
    <property type="entry name" value="Helicase_C"/>
    <property type="match status" value="1"/>
</dbReference>
<keyword evidence="6" id="KW-0378">Hydrolase</keyword>
<feature type="domain" description="Chromo" evidence="13">
    <location>
        <begin position="1165"/>
        <end position="1221"/>
    </location>
</feature>
<evidence type="ECO:0000256" key="3">
    <source>
        <dbReference type="ARBA" id="ARBA00022454"/>
    </source>
</evidence>
<dbReference type="Pfam" id="PF00176">
    <property type="entry name" value="SNF2-rel_dom"/>
    <property type="match status" value="1"/>
</dbReference>
<dbReference type="CDD" id="cd18668">
    <property type="entry name" value="CD1_tandem_CHD5-9_like"/>
    <property type="match status" value="1"/>
</dbReference>
<dbReference type="CDD" id="cd18663">
    <property type="entry name" value="CD2_tandem_CHD5-9_like"/>
    <property type="match status" value="1"/>
</dbReference>
<evidence type="ECO:0000256" key="7">
    <source>
        <dbReference type="ARBA" id="ARBA00022840"/>
    </source>
</evidence>
<gene>
    <name evidence="16" type="ORF">Dbus_chr2Lg629</name>
</gene>
<feature type="compositionally biased region" description="Basic and acidic residues" evidence="12">
    <location>
        <begin position="1057"/>
        <end position="1098"/>
    </location>
</feature>
<dbReference type="Gene3D" id="3.40.50.10810">
    <property type="entry name" value="Tandem AAA-ATPase domain"/>
    <property type="match status" value="1"/>
</dbReference>
<dbReference type="PROSITE" id="PS51194">
    <property type="entry name" value="HELICASE_CTER"/>
    <property type="match status" value="1"/>
</dbReference>
<feature type="region of interest" description="Disordered" evidence="12">
    <location>
        <begin position="35"/>
        <end position="67"/>
    </location>
</feature>
<evidence type="ECO:0000256" key="8">
    <source>
        <dbReference type="ARBA" id="ARBA00023015"/>
    </source>
</evidence>
<feature type="compositionally biased region" description="Polar residues" evidence="12">
    <location>
        <begin position="801"/>
        <end position="811"/>
    </location>
</feature>
<dbReference type="SMART" id="SM00490">
    <property type="entry name" value="HELICc"/>
    <property type="match status" value="1"/>
</dbReference>
<evidence type="ECO:0000256" key="4">
    <source>
        <dbReference type="ARBA" id="ARBA00022737"/>
    </source>
</evidence>
<feature type="compositionally biased region" description="Low complexity" evidence="12">
    <location>
        <begin position="53"/>
        <end position="66"/>
    </location>
</feature>
<keyword evidence="17" id="KW-1185">Reference proteome</keyword>
<feature type="compositionally biased region" description="Basic and acidic residues" evidence="12">
    <location>
        <begin position="865"/>
        <end position="945"/>
    </location>
</feature>
<feature type="compositionally biased region" description="Basic residues" evidence="12">
    <location>
        <begin position="412"/>
        <end position="427"/>
    </location>
</feature>
<feature type="compositionally biased region" description="Low complexity" evidence="12">
    <location>
        <begin position="812"/>
        <end position="839"/>
    </location>
</feature>
<feature type="compositionally biased region" description="Basic and acidic residues" evidence="12">
    <location>
        <begin position="512"/>
        <end position="535"/>
    </location>
</feature>
<dbReference type="GO" id="GO:0010468">
    <property type="term" value="P:regulation of gene expression"/>
    <property type="evidence" value="ECO:0007669"/>
    <property type="project" value="TreeGrafter"/>
</dbReference>
<feature type="compositionally biased region" description="Polar residues" evidence="12">
    <location>
        <begin position="185"/>
        <end position="217"/>
    </location>
</feature>
<dbReference type="PROSITE" id="PS51192">
    <property type="entry name" value="HELICASE_ATP_BIND_1"/>
    <property type="match status" value="1"/>
</dbReference>
<dbReference type="GO" id="GO:0005524">
    <property type="term" value="F:ATP binding"/>
    <property type="evidence" value="ECO:0007669"/>
    <property type="project" value="UniProtKB-KW"/>
</dbReference>
<dbReference type="PANTHER" id="PTHR45623:SF11">
    <property type="entry name" value="KISMET, ISOFORM C"/>
    <property type="match status" value="1"/>
</dbReference>
<keyword evidence="7" id="KW-0067">ATP-binding</keyword>
<evidence type="ECO:0000313" key="16">
    <source>
        <dbReference type="EMBL" id="ALC38544.1"/>
    </source>
</evidence>
<keyword evidence="5" id="KW-0547">Nucleotide-binding</keyword>
<feature type="compositionally biased region" description="Basic residues" evidence="12">
    <location>
        <begin position="652"/>
        <end position="663"/>
    </location>
</feature>
<dbReference type="CDD" id="cd18793">
    <property type="entry name" value="SF2_C_SNF"/>
    <property type="match status" value="1"/>
</dbReference>
<protein>
    <submittedName>
        <fullName evidence="16">Kis</fullName>
    </submittedName>
</protein>
<dbReference type="InterPro" id="IPR000330">
    <property type="entry name" value="SNF2_N"/>
</dbReference>
<evidence type="ECO:0000256" key="10">
    <source>
        <dbReference type="ARBA" id="ARBA00023163"/>
    </source>
</evidence>
<dbReference type="GO" id="GO:0042393">
    <property type="term" value="F:histone binding"/>
    <property type="evidence" value="ECO:0007669"/>
    <property type="project" value="TreeGrafter"/>
</dbReference>
<feature type="region of interest" description="Disordered" evidence="12">
    <location>
        <begin position="485"/>
        <end position="846"/>
    </location>
</feature>
<evidence type="ECO:0000256" key="6">
    <source>
        <dbReference type="ARBA" id="ARBA00022801"/>
    </source>
</evidence>
<keyword evidence="11" id="KW-0539">Nucleus</keyword>
<evidence type="ECO:0000256" key="11">
    <source>
        <dbReference type="ARBA" id="ARBA00023242"/>
    </source>
</evidence>
<dbReference type="GO" id="GO:0005634">
    <property type="term" value="C:nucleus"/>
    <property type="evidence" value="ECO:0007669"/>
    <property type="project" value="UniProtKB-SubCell"/>
</dbReference>
<evidence type="ECO:0000256" key="5">
    <source>
        <dbReference type="ARBA" id="ARBA00022741"/>
    </source>
</evidence>
<dbReference type="InterPro" id="IPR027417">
    <property type="entry name" value="P-loop_NTPase"/>
</dbReference>